<reference evidence="1" key="2">
    <citation type="submission" date="2020-09" db="EMBL/GenBank/DDBJ databases">
        <authorList>
            <person name="Sun Q."/>
            <person name="Ohkuma M."/>
        </authorList>
    </citation>
    <scope>NUCLEOTIDE SEQUENCE</scope>
    <source>
        <strain evidence="1">JCM 4346</strain>
    </source>
</reference>
<evidence type="ECO:0000313" key="1">
    <source>
        <dbReference type="EMBL" id="GGR61192.1"/>
    </source>
</evidence>
<dbReference type="EMBL" id="BMSX01000041">
    <property type="protein sequence ID" value="GGR61192.1"/>
    <property type="molecule type" value="Genomic_DNA"/>
</dbReference>
<proteinExistence type="predicted"/>
<dbReference type="Proteomes" id="UP000658320">
    <property type="component" value="Unassembled WGS sequence"/>
</dbReference>
<sequence>MTPQTGTYRIEFGPAWPVPPITVDFTDRTQADRMVTAHAMPYLRTKLEELGRPEFADCFFHTDRDLTVGQFMWLDLAGGRGARFCPARLTPAPVGGEDTRSSR</sequence>
<organism evidence="1 2">
    <name type="scientific">Streptomyces aurantiogriseus</name>
    <dbReference type="NCBI Taxonomy" id="66870"/>
    <lineage>
        <taxon>Bacteria</taxon>
        <taxon>Bacillati</taxon>
        <taxon>Actinomycetota</taxon>
        <taxon>Actinomycetes</taxon>
        <taxon>Kitasatosporales</taxon>
        <taxon>Streptomycetaceae</taxon>
        <taxon>Streptomyces</taxon>
    </lineage>
</organism>
<reference evidence="1" key="1">
    <citation type="journal article" date="2014" name="Int. J. Syst. Evol. Microbiol.">
        <title>Complete genome sequence of Corynebacterium casei LMG S-19264T (=DSM 44701T), isolated from a smear-ripened cheese.</title>
        <authorList>
            <consortium name="US DOE Joint Genome Institute (JGI-PGF)"/>
            <person name="Walter F."/>
            <person name="Albersmeier A."/>
            <person name="Kalinowski J."/>
            <person name="Ruckert C."/>
        </authorList>
    </citation>
    <scope>NUCLEOTIDE SEQUENCE</scope>
    <source>
        <strain evidence="1">JCM 4346</strain>
    </source>
</reference>
<name>A0A918FNN2_9ACTN</name>
<keyword evidence="2" id="KW-1185">Reference proteome</keyword>
<dbReference type="AlphaFoldDB" id="A0A918FNN2"/>
<gene>
    <name evidence="1" type="ORF">GCM10010251_92400</name>
</gene>
<evidence type="ECO:0000313" key="2">
    <source>
        <dbReference type="Proteomes" id="UP000658320"/>
    </source>
</evidence>
<protein>
    <submittedName>
        <fullName evidence="1">Uncharacterized protein</fullName>
    </submittedName>
</protein>
<accession>A0A918FNN2</accession>
<comment type="caution">
    <text evidence="1">The sequence shown here is derived from an EMBL/GenBank/DDBJ whole genome shotgun (WGS) entry which is preliminary data.</text>
</comment>
<dbReference type="RefSeq" id="WP_189944047.1">
    <property type="nucleotide sequence ID" value="NZ_BMSX01000041.1"/>
</dbReference>